<feature type="transmembrane region" description="Helical" evidence="6">
    <location>
        <begin position="251"/>
        <end position="268"/>
    </location>
</feature>
<dbReference type="PANTHER" id="PTHR23537:SF1">
    <property type="entry name" value="SUGAR TRANSPORTER"/>
    <property type="match status" value="1"/>
</dbReference>
<organism evidence="8 9">
    <name type="scientific">Paenibacillus profundus</name>
    <dbReference type="NCBI Taxonomy" id="1173085"/>
    <lineage>
        <taxon>Bacteria</taxon>
        <taxon>Bacillati</taxon>
        <taxon>Bacillota</taxon>
        <taxon>Bacilli</taxon>
        <taxon>Bacillales</taxon>
        <taxon>Paenibacillaceae</taxon>
        <taxon>Paenibacillus</taxon>
    </lineage>
</organism>
<feature type="transmembrane region" description="Helical" evidence="6">
    <location>
        <begin position="83"/>
        <end position="107"/>
    </location>
</feature>
<feature type="transmembrane region" description="Helical" evidence="6">
    <location>
        <begin position="138"/>
        <end position="156"/>
    </location>
</feature>
<protein>
    <submittedName>
        <fullName evidence="8">YbfB/YjiJ family MFS transporter</fullName>
    </submittedName>
</protein>
<evidence type="ECO:0000256" key="6">
    <source>
        <dbReference type="SAM" id="Phobius"/>
    </source>
</evidence>
<evidence type="ECO:0000259" key="7">
    <source>
        <dbReference type="PROSITE" id="PS50850"/>
    </source>
</evidence>
<dbReference type="Gene3D" id="1.20.1250.20">
    <property type="entry name" value="MFS general substrate transporter like domains"/>
    <property type="match status" value="1"/>
</dbReference>
<keyword evidence="4 6" id="KW-1133">Transmembrane helix</keyword>
<dbReference type="Proteomes" id="UP001199916">
    <property type="component" value="Unassembled WGS sequence"/>
</dbReference>
<keyword evidence="2" id="KW-0813">Transport</keyword>
<keyword evidence="9" id="KW-1185">Reference proteome</keyword>
<comment type="caution">
    <text evidence="8">The sequence shown here is derived from an EMBL/GenBank/DDBJ whole genome shotgun (WGS) entry which is preliminary data.</text>
</comment>
<feature type="transmembrane region" description="Helical" evidence="6">
    <location>
        <begin position="218"/>
        <end position="239"/>
    </location>
</feature>
<comment type="subcellular location">
    <subcellularLocation>
        <location evidence="1">Cell membrane</location>
        <topology evidence="1">Multi-pass membrane protein</topology>
    </subcellularLocation>
</comment>
<feature type="transmembrane region" description="Helical" evidence="6">
    <location>
        <begin position="368"/>
        <end position="387"/>
    </location>
</feature>
<feature type="transmembrane region" description="Helical" evidence="6">
    <location>
        <begin position="337"/>
        <end position="362"/>
    </location>
</feature>
<evidence type="ECO:0000313" key="9">
    <source>
        <dbReference type="Proteomes" id="UP001199916"/>
    </source>
</evidence>
<keyword evidence="3 6" id="KW-0812">Transmembrane</keyword>
<dbReference type="Pfam" id="PF06779">
    <property type="entry name" value="MFS_4"/>
    <property type="match status" value="1"/>
</dbReference>
<name>A0ABS8YDR6_9BACL</name>
<sequence length="395" mass="42050">MGNRLDRNYPAYLLAGGMLSLVIVMGIGRFAYTPILPLMTHSAGLSEAAGGYLSSYNYIGYLFGSLAAGMLPWRRGKVFYLKLYLLVNVLTTALMGAVSGFALWSVLRFVSGFSSGLVFVFATGIVLDGLALRGRSSWSGWLYSGVGLGIVLSGWLVPALNDFGGWKWAWGGLGSVSILLGAFPLLFLKEPLTASSKNAPSERDHQDSTGNRGMLMRLIVAYGCEGMGYIVSATFLVAIVEQMPEVREFSALSWVFVGVAAAPSCWIWSWIEKKKGSMSALYAAFCTQIFGVILPVLFPNAIGVLTGAFLFGATFMGITMLTMSLARGMFPQESSTIIGYATAVYGAGQIIGPIVTGVLMVNTGSYDGALVFASLTLLCGLIVLVTGHERVRAAG</sequence>
<proteinExistence type="predicted"/>
<dbReference type="SUPFAM" id="SSF103473">
    <property type="entry name" value="MFS general substrate transporter"/>
    <property type="match status" value="1"/>
</dbReference>
<dbReference type="PANTHER" id="PTHR23537">
    <property type="match status" value="1"/>
</dbReference>
<evidence type="ECO:0000256" key="4">
    <source>
        <dbReference type="ARBA" id="ARBA00022989"/>
    </source>
</evidence>
<feature type="transmembrane region" description="Helical" evidence="6">
    <location>
        <begin position="12"/>
        <end position="32"/>
    </location>
</feature>
<feature type="transmembrane region" description="Helical" evidence="6">
    <location>
        <begin position="304"/>
        <end position="325"/>
    </location>
</feature>
<keyword evidence="5 6" id="KW-0472">Membrane</keyword>
<dbReference type="PROSITE" id="PS50850">
    <property type="entry name" value="MFS"/>
    <property type="match status" value="1"/>
</dbReference>
<dbReference type="InterPro" id="IPR020846">
    <property type="entry name" value="MFS_dom"/>
</dbReference>
<evidence type="ECO:0000256" key="1">
    <source>
        <dbReference type="ARBA" id="ARBA00004651"/>
    </source>
</evidence>
<feature type="transmembrane region" description="Helical" evidence="6">
    <location>
        <begin position="113"/>
        <end position="131"/>
    </location>
</feature>
<feature type="domain" description="Major facilitator superfamily (MFS) profile" evidence="7">
    <location>
        <begin position="12"/>
        <end position="391"/>
    </location>
</feature>
<feature type="transmembrane region" description="Helical" evidence="6">
    <location>
        <begin position="280"/>
        <end position="298"/>
    </location>
</feature>
<accession>A0ABS8YDR6</accession>
<dbReference type="EMBL" id="JAJNBZ010000003">
    <property type="protein sequence ID" value="MCE5169054.1"/>
    <property type="molecule type" value="Genomic_DNA"/>
</dbReference>
<evidence type="ECO:0000313" key="8">
    <source>
        <dbReference type="EMBL" id="MCE5169054.1"/>
    </source>
</evidence>
<evidence type="ECO:0000256" key="3">
    <source>
        <dbReference type="ARBA" id="ARBA00022692"/>
    </source>
</evidence>
<evidence type="ECO:0000256" key="5">
    <source>
        <dbReference type="ARBA" id="ARBA00023136"/>
    </source>
</evidence>
<dbReference type="CDD" id="cd06180">
    <property type="entry name" value="MFS_YjiJ"/>
    <property type="match status" value="1"/>
</dbReference>
<gene>
    <name evidence="8" type="ORF">LQV63_06990</name>
</gene>
<evidence type="ECO:0000256" key="2">
    <source>
        <dbReference type="ARBA" id="ARBA00022448"/>
    </source>
</evidence>
<dbReference type="InterPro" id="IPR010645">
    <property type="entry name" value="MFS_4"/>
</dbReference>
<reference evidence="8 9" key="1">
    <citation type="submission" date="2021-11" db="EMBL/GenBank/DDBJ databases">
        <title>Draft genome sequence of Paenibacillus profundus YoMME, a new Gram-positive bacteria with exoelectrogenic properties.</title>
        <authorList>
            <person name="Hubenova Y."/>
            <person name="Hubenova E."/>
            <person name="Manasiev Y."/>
            <person name="Peykov S."/>
            <person name="Mitov M."/>
        </authorList>
    </citation>
    <scope>NUCLEOTIDE SEQUENCE [LARGE SCALE GENOMIC DNA]</scope>
    <source>
        <strain evidence="8 9">YoMME</strain>
    </source>
</reference>
<feature type="transmembrane region" description="Helical" evidence="6">
    <location>
        <begin position="52"/>
        <end position="71"/>
    </location>
</feature>
<feature type="transmembrane region" description="Helical" evidence="6">
    <location>
        <begin position="168"/>
        <end position="188"/>
    </location>
</feature>
<dbReference type="InterPro" id="IPR036259">
    <property type="entry name" value="MFS_trans_sf"/>
</dbReference>
<dbReference type="RefSeq" id="WP_233696142.1">
    <property type="nucleotide sequence ID" value="NZ_JAJNBZ010000003.1"/>
</dbReference>